<dbReference type="GO" id="GO:0016787">
    <property type="term" value="F:hydrolase activity"/>
    <property type="evidence" value="ECO:0007669"/>
    <property type="project" value="UniProtKB-KW"/>
</dbReference>
<keyword evidence="2" id="KW-1185">Reference proteome</keyword>
<dbReference type="PANTHER" id="PTHR31118">
    <property type="entry name" value="CYCLASE-LIKE PROTEIN 2"/>
    <property type="match status" value="1"/>
</dbReference>
<dbReference type="SUPFAM" id="SSF102198">
    <property type="entry name" value="Putative cyclase"/>
    <property type="match status" value="1"/>
</dbReference>
<gene>
    <name evidence="1" type="ORF">ACFPN2_09090</name>
</gene>
<dbReference type="RefSeq" id="WP_380596294.1">
    <property type="nucleotide sequence ID" value="NZ_JBHSDU010000003.1"/>
</dbReference>
<comment type="caution">
    <text evidence="1">The sequence shown here is derived from an EMBL/GenBank/DDBJ whole genome shotgun (WGS) entry which is preliminary data.</text>
</comment>
<evidence type="ECO:0000313" key="1">
    <source>
        <dbReference type="EMBL" id="MFC4309233.1"/>
    </source>
</evidence>
<dbReference type="Proteomes" id="UP001595904">
    <property type="component" value="Unassembled WGS sequence"/>
</dbReference>
<proteinExistence type="predicted"/>
<dbReference type="PANTHER" id="PTHR31118:SF32">
    <property type="entry name" value="KYNURENINE FORMAMIDASE"/>
    <property type="match status" value="1"/>
</dbReference>
<evidence type="ECO:0000313" key="2">
    <source>
        <dbReference type="Proteomes" id="UP001595904"/>
    </source>
</evidence>
<dbReference type="EC" id="3.5.-.-" evidence="1"/>
<dbReference type="Gene3D" id="3.50.30.50">
    <property type="entry name" value="Putative cyclase"/>
    <property type="match status" value="1"/>
</dbReference>
<accession>A0ABV8SRN8</accession>
<dbReference type="InterPro" id="IPR037175">
    <property type="entry name" value="KFase_sf"/>
</dbReference>
<reference evidence="2" key="1">
    <citation type="journal article" date="2019" name="Int. J. Syst. Evol. Microbiol.">
        <title>The Global Catalogue of Microorganisms (GCM) 10K type strain sequencing project: providing services to taxonomists for standard genome sequencing and annotation.</title>
        <authorList>
            <consortium name="The Broad Institute Genomics Platform"/>
            <consortium name="The Broad Institute Genome Sequencing Center for Infectious Disease"/>
            <person name="Wu L."/>
            <person name="Ma J."/>
        </authorList>
    </citation>
    <scope>NUCLEOTIDE SEQUENCE [LARGE SCALE GENOMIC DNA]</scope>
    <source>
        <strain evidence="2">CGMCC 1.10759</strain>
    </source>
</reference>
<dbReference type="Pfam" id="PF04199">
    <property type="entry name" value="Cyclase"/>
    <property type="match status" value="1"/>
</dbReference>
<organism evidence="1 2">
    <name type="scientific">Steroidobacter flavus</name>
    <dbReference type="NCBI Taxonomy" id="1842136"/>
    <lineage>
        <taxon>Bacteria</taxon>
        <taxon>Pseudomonadati</taxon>
        <taxon>Pseudomonadota</taxon>
        <taxon>Gammaproteobacteria</taxon>
        <taxon>Steroidobacterales</taxon>
        <taxon>Steroidobacteraceae</taxon>
        <taxon>Steroidobacter</taxon>
    </lineage>
</organism>
<protein>
    <submittedName>
        <fullName evidence="1">Cyclase family protein</fullName>
        <ecNumber evidence="1">3.5.-.-</ecNumber>
    </submittedName>
</protein>
<dbReference type="InterPro" id="IPR007325">
    <property type="entry name" value="KFase/CYL"/>
</dbReference>
<name>A0ABV8SRN8_9GAMM</name>
<keyword evidence="1" id="KW-0378">Hydrolase</keyword>
<dbReference type="EMBL" id="JBHSDU010000003">
    <property type="protein sequence ID" value="MFC4309233.1"/>
    <property type="molecule type" value="Genomic_DNA"/>
</dbReference>
<sequence>MSPASPQKRVQFDFEIEFLNGGGIQGQGFRLDIEGEDIDDSALAQYIVQDLRLLMVGRVAILNKTIIAEPHKRSRATAAVEDKAAATLIDLSHTIEDGMITYKGLPAPIICDHLSREQSRSLYAPGTEFQIGKITMCSNTSTYIDSPFHRYADGTDIAGLTLNTLVGLDAVVVHADGMSGRKIPAEAFGAIDVRGKAVLVHTNWSRHWRTDQYFEGHPFLTAEAAEYLKKGGAKLVGIDSYNIDDTTGGHRPVHTTLLGAGIPIVEHMRGLELVPATGATFTAVPPKVKGMGTFPVRAFATLPGQRVT</sequence>